<evidence type="ECO:0000256" key="1">
    <source>
        <dbReference type="ARBA" id="ARBA00004571"/>
    </source>
</evidence>
<feature type="domain" description="TonB-dependent receptor plug" evidence="10">
    <location>
        <begin position="53"/>
        <end position="158"/>
    </location>
</feature>
<evidence type="ECO:0000259" key="10">
    <source>
        <dbReference type="Pfam" id="PF07715"/>
    </source>
</evidence>
<proteinExistence type="predicted"/>
<dbReference type="InterPro" id="IPR000531">
    <property type="entry name" value="Beta-barrel_TonB"/>
</dbReference>
<dbReference type="InterPro" id="IPR037066">
    <property type="entry name" value="Plug_dom_sf"/>
</dbReference>
<dbReference type="Pfam" id="PF07715">
    <property type="entry name" value="Plug"/>
    <property type="match status" value="1"/>
</dbReference>
<evidence type="ECO:0000256" key="7">
    <source>
        <dbReference type="ARBA" id="ARBA00023170"/>
    </source>
</evidence>
<name>A0A3B0YS32_9ZZZZ</name>
<sequence length="674" mass="75890">MGRLAFVVIFMWIFTLFLIKPVAAEERSKDNFISDVVELGEVVVTGTRTEKPVLEAPVRTEVVSRKEIEKTHARDLKEALEDVPGLLLKPIHGKSGFEVWLQGFNADRVLVVLDGEPITPSTGSSVDLSQIGTANIERIEIVKGATSALYGSNAMGGVINVITRKPVRPLAYSLTVDGGSYGDKNLSGDANEISVRHLAGNLAIKRPGGYLQFNGSLRDKDGYDLDPGTFRSEGEAGTKSNLDLRLAWTPDDNTEVYIAPRYYQEDISNNLSTFAPGVGEIKQKKNEEARRFHTTVGMTKTLADGGRLRGWLLQDNWRDVTQQDVIATPGVEQERTAEIDLYRAELQWDKPWGENHVFTSGVLLGQATLDQYQDRIGQNRTIEVDGKEQRNIEAYLQDDIFIGRHWEIVPGIRVQDDSDFGFYAAPKINVMFTPGWFSDVTTNIRIGVGRGYRVPNLKERFFVFDHSQLGYMVLGSDELQPEQSNSYQLGIEFAQLGDFHVDFTLFHNRIKNLIDTRINVDKSAQTNLNIFDYQNFARAMTQGMEFSGNLYRGRFSMKGSYTLLDSEDLDTEKTLKDRPRHQIKMGIDWQNKAWGTTVTLRGVYQSEEFFDAENSLESPGWTTWDMKLTQVIGAGFKIFGGVDNLTDEHREPSILHDQRPEAGRFIYMGVSFDA</sequence>
<evidence type="ECO:0000256" key="6">
    <source>
        <dbReference type="ARBA" id="ARBA00023136"/>
    </source>
</evidence>
<dbReference type="InterPro" id="IPR012910">
    <property type="entry name" value="Plug_dom"/>
</dbReference>
<dbReference type="InterPro" id="IPR036942">
    <property type="entry name" value="Beta-barrel_TonB_sf"/>
</dbReference>
<dbReference type="PANTHER" id="PTHR30069">
    <property type="entry name" value="TONB-DEPENDENT OUTER MEMBRANE RECEPTOR"/>
    <property type="match status" value="1"/>
</dbReference>
<gene>
    <name evidence="11" type="ORF">MNBD_GAMMA16-1200</name>
</gene>
<comment type="subcellular location">
    <subcellularLocation>
        <location evidence="1">Cell outer membrane</location>
        <topology evidence="1">Multi-pass membrane protein</topology>
    </subcellularLocation>
</comment>
<evidence type="ECO:0000256" key="4">
    <source>
        <dbReference type="ARBA" id="ARBA00022729"/>
    </source>
</evidence>
<dbReference type="CDD" id="cd01347">
    <property type="entry name" value="ligand_gated_channel"/>
    <property type="match status" value="1"/>
</dbReference>
<keyword evidence="5" id="KW-0798">TonB box</keyword>
<dbReference type="EMBL" id="UOFO01000022">
    <property type="protein sequence ID" value="VAW83695.1"/>
    <property type="molecule type" value="Genomic_DNA"/>
</dbReference>
<dbReference type="InterPro" id="IPR039426">
    <property type="entry name" value="TonB-dep_rcpt-like"/>
</dbReference>
<dbReference type="AlphaFoldDB" id="A0A3B0YS32"/>
<keyword evidence="2" id="KW-0813">Transport</keyword>
<keyword evidence="8" id="KW-0998">Cell outer membrane</keyword>
<dbReference type="GO" id="GO:0009279">
    <property type="term" value="C:cell outer membrane"/>
    <property type="evidence" value="ECO:0007669"/>
    <property type="project" value="UniProtKB-SubCell"/>
</dbReference>
<dbReference type="PROSITE" id="PS52016">
    <property type="entry name" value="TONB_DEPENDENT_REC_3"/>
    <property type="match status" value="1"/>
</dbReference>
<dbReference type="Gene3D" id="2.170.130.10">
    <property type="entry name" value="TonB-dependent receptor, plug domain"/>
    <property type="match status" value="1"/>
</dbReference>
<accession>A0A3B0YS32</accession>
<keyword evidence="6" id="KW-0472">Membrane</keyword>
<dbReference type="GO" id="GO:0044718">
    <property type="term" value="P:siderophore transmembrane transport"/>
    <property type="evidence" value="ECO:0007669"/>
    <property type="project" value="TreeGrafter"/>
</dbReference>
<dbReference type="Pfam" id="PF00593">
    <property type="entry name" value="TonB_dep_Rec_b-barrel"/>
    <property type="match status" value="1"/>
</dbReference>
<dbReference type="PANTHER" id="PTHR30069:SF29">
    <property type="entry name" value="HEMOGLOBIN AND HEMOGLOBIN-HAPTOGLOBIN-BINDING PROTEIN 1-RELATED"/>
    <property type="match status" value="1"/>
</dbReference>
<protein>
    <submittedName>
        <fullName evidence="11">TonB-dependent receptor</fullName>
    </submittedName>
</protein>
<dbReference type="GO" id="GO:0015344">
    <property type="term" value="F:siderophore uptake transmembrane transporter activity"/>
    <property type="evidence" value="ECO:0007669"/>
    <property type="project" value="TreeGrafter"/>
</dbReference>
<keyword evidence="3" id="KW-0812">Transmembrane</keyword>
<feature type="domain" description="TonB-dependent receptor-like beta-barrel" evidence="9">
    <location>
        <begin position="221"/>
        <end position="645"/>
    </location>
</feature>
<reference evidence="11" key="1">
    <citation type="submission" date="2018-06" db="EMBL/GenBank/DDBJ databases">
        <authorList>
            <person name="Zhirakovskaya E."/>
        </authorList>
    </citation>
    <scope>NUCLEOTIDE SEQUENCE</scope>
</reference>
<organism evidence="11">
    <name type="scientific">hydrothermal vent metagenome</name>
    <dbReference type="NCBI Taxonomy" id="652676"/>
    <lineage>
        <taxon>unclassified sequences</taxon>
        <taxon>metagenomes</taxon>
        <taxon>ecological metagenomes</taxon>
    </lineage>
</organism>
<dbReference type="Gene3D" id="2.40.170.20">
    <property type="entry name" value="TonB-dependent receptor, beta-barrel domain"/>
    <property type="match status" value="1"/>
</dbReference>
<evidence type="ECO:0000313" key="11">
    <source>
        <dbReference type="EMBL" id="VAW83695.1"/>
    </source>
</evidence>
<dbReference type="SUPFAM" id="SSF56935">
    <property type="entry name" value="Porins"/>
    <property type="match status" value="1"/>
</dbReference>
<evidence type="ECO:0000259" key="9">
    <source>
        <dbReference type="Pfam" id="PF00593"/>
    </source>
</evidence>
<evidence type="ECO:0000256" key="2">
    <source>
        <dbReference type="ARBA" id="ARBA00022448"/>
    </source>
</evidence>
<evidence type="ECO:0000256" key="5">
    <source>
        <dbReference type="ARBA" id="ARBA00023077"/>
    </source>
</evidence>
<evidence type="ECO:0000256" key="3">
    <source>
        <dbReference type="ARBA" id="ARBA00022692"/>
    </source>
</evidence>
<keyword evidence="7 11" id="KW-0675">Receptor</keyword>
<evidence type="ECO:0000256" key="8">
    <source>
        <dbReference type="ARBA" id="ARBA00023237"/>
    </source>
</evidence>
<keyword evidence="4" id="KW-0732">Signal</keyword>